<proteinExistence type="predicted"/>
<evidence type="ECO:0000256" key="1">
    <source>
        <dbReference type="SAM" id="MobiDB-lite"/>
    </source>
</evidence>
<organism evidence="2 3">
    <name type="scientific">Calocera cornea HHB12733</name>
    <dbReference type="NCBI Taxonomy" id="1353952"/>
    <lineage>
        <taxon>Eukaryota</taxon>
        <taxon>Fungi</taxon>
        <taxon>Dikarya</taxon>
        <taxon>Basidiomycota</taxon>
        <taxon>Agaricomycotina</taxon>
        <taxon>Dacrymycetes</taxon>
        <taxon>Dacrymycetales</taxon>
        <taxon>Dacrymycetaceae</taxon>
        <taxon>Calocera</taxon>
    </lineage>
</organism>
<dbReference type="Proteomes" id="UP000076842">
    <property type="component" value="Unassembled WGS sequence"/>
</dbReference>
<dbReference type="InParanoid" id="A0A165IW14"/>
<feature type="compositionally biased region" description="Polar residues" evidence="1">
    <location>
        <begin position="94"/>
        <end position="110"/>
    </location>
</feature>
<reference evidence="2 3" key="1">
    <citation type="journal article" date="2016" name="Mol. Biol. Evol.">
        <title>Comparative Genomics of Early-Diverging Mushroom-Forming Fungi Provides Insights into the Origins of Lignocellulose Decay Capabilities.</title>
        <authorList>
            <person name="Nagy L.G."/>
            <person name="Riley R."/>
            <person name="Tritt A."/>
            <person name="Adam C."/>
            <person name="Daum C."/>
            <person name="Floudas D."/>
            <person name="Sun H."/>
            <person name="Yadav J.S."/>
            <person name="Pangilinan J."/>
            <person name="Larsson K.H."/>
            <person name="Matsuura K."/>
            <person name="Barry K."/>
            <person name="Labutti K."/>
            <person name="Kuo R."/>
            <person name="Ohm R.A."/>
            <person name="Bhattacharya S.S."/>
            <person name="Shirouzu T."/>
            <person name="Yoshinaga Y."/>
            <person name="Martin F.M."/>
            <person name="Grigoriev I.V."/>
            <person name="Hibbett D.S."/>
        </authorList>
    </citation>
    <scope>NUCLEOTIDE SEQUENCE [LARGE SCALE GENOMIC DNA]</scope>
    <source>
        <strain evidence="2 3">HHB12733</strain>
    </source>
</reference>
<evidence type="ECO:0000313" key="3">
    <source>
        <dbReference type="Proteomes" id="UP000076842"/>
    </source>
</evidence>
<gene>
    <name evidence="2" type="ORF">CALCODRAFT_58867</name>
</gene>
<sequence>MQMSELRQTGRQLVSPPSRWRRKGLLPLALLLPLQGLLPTWHLCPLGCLPPLAEFRDHLCFRHCISPGYGLPGLAHLLPMTHVLLSTDANATAEVSRNTEATERQQIQQGETKRRNSGDQCGHGSK</sequence>
<protein>
    <submittedName>
        <fullName evidence="2">Uncharacterized protein</fullName>
    </submittedName>
</protein>
<feature type="region of interest" description="Disordered" evidence="1">
    <location>
        <begin position="94"/>
        <end position="126"/>
    </location>
</feature>
<name>A0A165IW14_9BASI</name>
<evidence type="ECO:0000313" key="2">
    <source>
        <dbReference type="EMBL" id="KZT61053.1"/>
    </source>
</evidence>
<dbReference type="AlphaFoldDB" id="A0A165IW14"/>
<keyword evidence="3" id="KW-1185">Reference proteome</keyword>
<accession>A0A165IW14</accession>
<dbReference type="EMBL" id="KV423926">
    <property type="protein sequence ID" value="KZT61053.1"/>
    <property type="molecule type" value="Genomic_DNA"/>
</dbReference>